<gene>
    <name evidence="2" type="ORF">AFUS01_LOCUS20271</name>
</gene>
<accession>A0A8J2K3X1</accession>
<feature type="region of interest" description="Disordered" evidence="1">
    <location>
        <begin position="65"/>
        <end position="99"/>
    </location>
</feature>
<dbReference type="EMBL" id="CAJVCH010217862">
    <property type="protein sequence ID" value="CAG7731697.1"/>
    <property type="molecule type" value="Genomic_DNA"/>
</dbReference>
<feature type="non-terminal residue" evidence="2">
    <location>
        <position position="1"/>
    </location>
</feature>
<organism evidence="2 3">
    <name type="scientific">Allacma fusca</name>
    <dbReference type="NCBI Taxonomy" id="39272"/>
    <lineage>
        <taxon>Eukaryota</taxon>
        <taxon>Metazoa</taxon>
        <taxon>Ecdysozoa</taxon>
        <taxon>Arthropoda</taxon>
        <taxon>Hexapoda</taxon>
        <taxon>Collembola</taxon>
        <taxon>Symphypleona</taxon>
        <taxon>Sminthuridae</taxon>
        <taxon>Allacma</taxon>
    </lineage>
</organism>
<evidence type="ECO:0000313" key="3">
    <source>
        <dbReference type="Proteomes" id="UP000708208"/>
    </source>
</evidence>
<dbReference type="Proteomes" id="UP000708208">
    <property type="component" value="Unassembled WGS sequence"/>
</dbReference>
<evidence type="ECO:0000256" key="1">
    <source>
        <dbReference type="SAM" id="MobiDB-lite"/>
    </source>
</evidence>
<comment type="caution">
    <text evidence="2">The sequence shown here is derived from an EMBL/GenBank/DDBJ whole genome shotgun (WGS) entry which is preliminary data.</text>
</comment>
<evidence type="ECO:0000313" key="2">
    <source>
        <dbReference type="EMBL" id="CAG7731697.1"/>
    </source>
</evidence>
<dbReference type="AlphaFoldDB" id="A0A8J2K3X1"/>
<sequence>MHSAIFVKKIATYAGANKCADVLIECDKIDSDWTEPELEQPTVRSRARKEFPGFELGYLNPNADSVDNNLIPSGSKHRASTEEQLGEGSADSVEKNSALPVQSQQIPLTPSCHIQVPDTLQLFPESHHTQQRSDQLEKIVSENRKFYKLVLTKLTSIEVDIASIKKIQFSSQKGLYELDEIPALPLREKHDLKTMDTWLKSAENCTKFRNYLHTIGGKSGEVALREILKK</sequence>
<reference evidence="2" key="1">
    <citation type="submission" date="2021-06" db="EMBL/GenBank/DDBJ databases">
        <authorList>
            <person name="Hodson N. C."/>
            <person name="Mongue J. A."/>
            <person name="Jaron S. K."/>
        </authorList>
    </citation>
    <scope>NUCLEOTIDE SEQUENCE</scope>
</reference>
<keyword evidence="3" id="KW-1185">Reference proteome</keyword>
<protein>
    <submittedName>
        <fullName evidence="2">Uncharacterized protein</fullName>
    </submittedName>
</protein>
<name>A0A8J2K3X1_9HEXA</name>
<proteinExistence type="predicted"/>